<evidence type="ECO:0000313" key="2">
    <source>
        <dbReference type="EMBL" id="ETJ01436.1"/>
    </source>
</evidence>
<dbReference type="SUPFAM" id="SSF53150">
    <property type="entry name" value="DNA repair protein MutS, domain II"/>
    <property type="match status" value="1"/>
</dbReference>
<dbReference type="GO" id="GO:0006298">
    <property type="term" value="P:mismatch repair"/>
    <property type="evidence" value="ECO:0007669"/>
    <property type="project" value="InterPro"/>
</dbReference>
<dbReference type="GO" id="GO:0005524">
    <property type="term" value="F:ATP binding"/>
    <property type="evidence" value="ECO:0007669"/>
    <property type="project" value="InterPro"/>
</dbReference>
<dbReference type="Gene3D" id="3.30.420.110">
    <property type="entry name" value="MutS, connector domain"/>
    <property type="match status" value="1"/>
</dbReference>
<sequence>YFTLCTVMTENGNDARSNNFLSLFYMVKDTWILVFSDVSTGEVIWHRITDCEKRSDMYDALSMYRPSEIILPEGTILPQDIQDFIENQFSNVVFSPFSTYYTQREVAEKAVTHFGDLGLMEEDVWEALGYMLLYLEDIIK</sequence>
<organism evidence="2 3">
    <name type="scientific">Veillonella dispar DORA_11</name>
    <dbReference type="NCBI Taxonomy" id="1403949"/>
    <lineage>
        <taxon>Bacteria</taxon>
        <taxon>Bacillati</taxon>
        <taxon>Bacillota</taxon>
        <taxon>Negativicutes</taxon>
        <taxon>Veillonellales</taxon>
        <taxon>Veillonellaceae</taxon>
        <taxon>Veillonella</taxon>
    </lineage>
</organism>
<dbReference type="Proteomes" id="UP000018855">
    <property type="component" value="Unassembled WGS sequence"/>
</dbReference>
<comment type="caution">
    <text evidence="2">The sequence shown here is derived from an EMBL/GenBank/DDBJ whole genome shotgun (WGS) entry which is preliminary data.</text>
</comment>
<dbReference type="GO" id="GO:0030983">
    <property type="term" value="F:mismatched DNA binding"/>
    <property type="evidence" value="ECO:0007669"/>
    <property type="project" value="InterPro"/>
</dbReference>
<gene>
    <name evidence="2" type="ORF">Q619_VDC00111G0001</name>
</gene>
<evidence type="ECO:0000313" key="3">
    <source>
        <dbReference type="Proteomes" id="UP000018855"/>
    </source>
</evidence>
<evidence type="ECO:0000259" key="1">
    <source>
        <dbReference type="Pfam" id="PF05188"/>
    </source>
</evidence>
<dbReference type="Pfam" id="PF05188">
    <property type="entry name" value="MutS_II"/>
    <property type="match status" value="1"/>
</dbReference>
<proteinExistence type="predicted"/>
<feature type="domain" description="DNA mismatch repair protein MutS connector" evidence="1">
    <location>
        <begin position="24"/>
        <end position="97"/>
    </location>
</feature>
<reference evidence="2 3" key="1">
    <citation type="submission" date="2013-12" db="EMBL/GenBank/DDBJ databases">
        <title>A Varibaculum cambriense genome reconstructed from a premature infant gut community with otherwise low bacterial novelty that shifts toward anaerobic metabolism during the third week of life.</title>
        <authorList>
            <person name="Brown C.T."/>
            <person name="Sharon I."/>
            <person name="Thomas B.C."/>
            <person name="Castelle C.J."/>
            <person name="Morowitz M.J."/>
            <person name="Banfield J.F."/>
        </authorList>
    </citation>
    <scope>NUCLEOTIDE SEQUENCE [LARGE SCALE GENOMIC DNA]</scope>
    <source>
        <strain evidence="3">DORA_11</strain>
    </source>
</reference>
<feature type="non-terminal residue" evidence="2">
    <location>
        <position position="140"/>
    </location>
</feature>
<dbReference type="EMBL" id="AZMJ01000111">
    <property type="protein sequence ID" value="ETJ01436.1"/>
    <property type="molecule type" value="Genomic_DNA"/>
</dbReference>
<accession>W1V705</accession>
<dbReference type="AlphaFoldDB" id="W1V705"/>
<dbReference type="InterPro" id="IPR007860">
    <property type="entry name" value="DNA_mmatch_repair_MutS_con_dom"/>
</dbReference>
<protein>
    <submittedName>
        <fullName evidence="2">DNA mismatch repair protein MutS</fullName>
    </submittedName>
</protein>
<name>W1V705_9FIRM</name>
<dbReference type="InterPro" id="IPR036678">
    <property type="entry name" value="MutS_con_dom_sf"/>
</dbReference>
<feature type="non-terminal residue" evidence="2">
    <location>
        <position position="1"/>
    </location>
</feature>